<accession>W7E422</accession>
<feature type="non-terminal residue" evidence="1">
    <location>
        <position position="1"/>
    </location>
</feature>
<evidence type="ECO:0000313" key="1">
    <source>
        <dbReference type="EMBL" id="EUN20735.1"/>
    </source>
</evidence>
<gene>
    <name evidence="1" type="ORF">COCVIDRAFT_115804</name>
</gene>
<name>W7E422_BIPV3</name>
<reference evidence="1 2" key="1">
    <citation type="journal article" date="2013" name="PLoS Genet.">
        <title>Comparative genome structure, secondary metabolite, and effector coding capacity across Cochliobolus pathogens.</title>
        <authorList>
            <person name="Condon B.J."/>
            <person name="Leng Y."/>
            <person name="Wu D."/>
            <person name="Bushley K.E."/>
            <person name="Ohm R.A."/>
            <person name="Otillar R."/>
            <person name="Martin J."/>
            <person name="Schackwitz W."/>
            <person name="Grimwood J."/>
            <person name="MohdZainudin N."/>
            <person name="Xue C."/>
            <person name="Wang R."/>
            <person name="Manning V.A."/>
            <person name="Dhillon B."/>
            <person name="Tu Z.J."/>
            <person name="Steffenson B.J."/>
            <person name="Salamov A."/>
            <person name="Sun H."/>
            <person name="Lowry S."/>
            <person name="LaButti K."/>
            <person name="Han J."/>
            <person name="Copeland A."/>
            <person name="Lindquist E."/>
            <person name="Barry K."/>
            <person name="Schmutz J."/>
            <person name="Baker S.E."/>
            <person name="Ciuffetti L.M."/>
            <person name="Grigoriev I.V."/>
            <person name="Zhong S."/>
            <person name="Turgeon B.G."/>
        </authorList>
    </citation>
    <scope>NUCLEOTIDE SEQUENCE [LARGE SCALE GENOMIC DNA]</scope>
    <source>
        <strain evidence="1 2">FI3</strain>
    </source>
</reference>
<dbReference type="HOGENOM" id="CLU_3019771_0_0_1"/>
<dbReference type="AlphaFoldDB" id="W7E422"/>
<dbReference type="GeneID" id="26250813"/>
<protein>
    <submittedName>
        <fullName evidence="1">Uncharacterized protein</fullName>
    </submittedName>
</protein>
<proteinExistence type="predicted"/>
<dbReference type="EMBL" id="KI968896">
    <property type="protein sequence ID" value="EUN20735.1"/>
    <property type="molecule type" value="Genomic_DNA"/>
</dbReference>
<dbReference type="Proteomes" id="UP000054337">
    <property type="component" value="Unassembled WGS sequence"/>
</dbReference>
<evidence type="ECO:0000313" key="2">
    <source>
        <dbReference type="Proteomes" id="UP000054337"/>
    </source>
</evidence>
<sequence>RSPLVIMTRDISAQRHRYTSNSYTQALEEGLLPIYRAGQHFMQDNALIYKLNILKD</sequence>
<keyword evidence="2" id="KW-1185">Reference proteome</keyword>
<organism evidence="1 2">
    <name type="scientific">Bipolaris victoriae (strain FI3)</name>
    <name type="common">Victoria blight of oats agent</name>
    <name type="synonym">Cochliobolus victoriae</name>
    <dbReference type="NCBI Taxonomy" id="930091"/>
    <lineage>
        <taxon>Eukaryota</taxon>
        <taxon>Fungi</taxon>
        <taxon>Dikarya</taxon>
        <taxon>Ascomycota</taxon>
        <taxon>Pezizomycotina</taxon>
        <taxon>Dothideomycetes</taxon>
        <taxon>Pleosporomycetidae</taxon>
        <taxon>Pleosporales</taxon>
        <taxon>Pleosporineae</taxon>
        <taxon>Pleosporaceae</taxon>
        <taxon>Bipolaris</taxon>
    </lineage>
</organism>
<dbReference type="RefSeq" id="XP_014550309.1">
    <property type="nucleotide sequence ID" value="XM_014694823.1"/>
</dbReference>